<feature type="transmembrane region" description="Helical" evidence="1">
    <location>
        <begin position="153"/>
        <end position="171"/>
    </location>
</feature>
<feature type="transmembrane region" description="Helical" evidence="1">
    <location>
        <begin position="122"/>
        <end position="146"/>
    </location>
</feature>
<protein>
    <recommendedName>
        <fullName evidence="3">DUF2834 domain-containing protein</fullName>
    </recommendedName>
</protein>
<dbReference type="PANTHER" id="PTHR36009">
    <property type="match status" value="1"/>
</dbReference>
<feature type="transmembrane region" description="Helical" evidence="1">
    <location>
        <begin position="76"/>
        <end position="96"/>
    </location>
</feature>
<name>A0AA96WKW7_9CYAN</name>
<reference evidence="2" key="1">
    <citation type="submission" date="2020-05" db="EMBL/GenBank/DDBJ databases">
        <authorList>
            <person name="Zhu T."/>
            <person name="Keshari N."/>
            <person name="Lu X."/>
        </authorList>
    </citation>
    <scope>NUCLEOTIDE SEQUENCE</scope>
    <source>
        <strain evidence="2">NK1-12</strain>
    </source>
</reference>
<organism evidence="2">
    <name type="scientific">Leptolyngbya sp. NK1-12</name>
    <dbReference type="NCBI Taxonomy" id="2547451"/>
    <lineage>
        <taxon>Bacteria</taxon>
        <taxon>Bacillati</taxon>
        <taxon>Cyanobacteriota</taxon>
        <taxon>Cyanophyceae</taxon>
        <taxon>Leptolyngbyales</taxon>
        <taxon>Leptolyngbyaceae</taxon>
        <taxon>Leptolyngbya group</taxon>
        <taxon>Leptolyngbya</taxon>
    </lineage>
</organism>
<dbReference type="AlphaFoldDB" id="A0AA96WKW7"/>
<evidence type="ECO:0000256" key="1">
    <source>
        <dbReference type="SAM" id="Phobius"/>
    </source>
</evidence>
<dbReference type="EMBL" id="CP053587">
    <property type="protein sequence ID" value="WNZ27189.1"/>
    <property type="molecule type" value="Genomic_DNA"/>
</dbReference>
<keyword evidence="1" id="KW-0812">Transmembrane</keyword>
<keyword evidence="1" id="KW-0472">Membrane</keyword>
<dbReference type="PANTHER" id="PTHR36009:SF3">
    <property type="entry name" value="TRANSMEMBRANE PROTEIN"/>
    <property type="match status" value="1"/>
</dbReference>
<feature type="transmembrane region" description="Helical" evidence="1">
    <location>
        <begin position="42"/>
        <end position="64"/>
    </location>
</feature>
<sequence length="226" mass="25519">MRQTLLWIVWLGFIAYILLFAPPIQADTFQPLQTLFSGQLPSVNPVMIALFSLIGIWLLIYSCLTFADGRMQDLPAWAFMLAAMGTGVLGLIPYLAMRQPNQEFSGEKDAWLALMDARSTGVILTVSTAILLAYGLLFGDWAAFVYEFQTNRFVNGMSLAFCLFCLLFPYPTLWGDDRARRGWSAAGRTEWLTWMPLFGPLVYLCRRPALRQPSLSQTIPQPTLHH</sequence>
<evidence type="ECO:0008006" key="3">
    <source>
        <dbReference type="Google" id="ProtNLM"/>
    </source>
</evidence>
<accession>A0AA96WKW7</accession>
<evidence type="ECO:0000313" key="2">
    <source>
        <dbReference type="EMBL" id="WNZ27189.1"/>
    </source>
</evidence>
<keyword evidence="1" id="KW-1133">Transmembrane helix</keyword>
<dbReference type="RefSeq" id="WP_316436822.1">
    <property type="nucleotide sequence ID" value="NZ_CP053587.1"/>
</dbReference>
<gene>
    <name evidence="2" type="ORF">HJG54_30240</name>
</gene>
<proteinExistence type="predicted"/>